<keyword evidence="4" id="KW-1185">Reference proteome</keyword>
<feature type="chain" id="PRO_5031424880" evidence="2">
    <location>
        <begin position="29"/>
        <end position="326"/>
    </location>
</feature>
<dbReference type="Gene3D" id="3.40.190.10">
    <property type="entry name" value="Periplasmic binding protein-like II"/>
    <property type="match status" value="1"/>
</dbReference>
<accession>A0A7Y6NQH5</accession>
<dbReference type="PANTHER" id="PTHR42928">
    <property type="entry name" value="TRICARBOXYLATE-BINDING PROTEIN"/>
    <property type="match status" value="1"/>
</dbReference>
<sequence length="326" mass="34308">MKRTPRLPRRLLLAAALLLPLLPLLAGAAEPYPSRPIRVVVPFGAGGTSDVVARLLSAKLSESLKQTVNVDPKPGANGIIGTDIVAKAAPDGYTLLLTVASAQTLTPALYKLPFDPVKDFAPISLVANLGGVFLVNANVPARTMQEFVAQARTRPGRFSYGAGTSLLRLIGEQLKQATGADITMVPYKGTGPQMAAVVGGEVDAVVDPFVGMAHVKSGKVRPLAVLMNKRSPLLPDVPTLEEAGIKGIALDSWAAVLAPAGTPPEIVGRLSTEIARIVALPDVRERLAALNYDPVGSTPAELGRTIDAEIAKWKRVVKEANYKAED</sequence>
<evidence type="ECO:0000313" key="4">
    <source>
        <dbReference type="Proteomes" id="UP000529637"/>
    </source>
</evidence>
<dbReference type="Gene3D" id="3.40.190.150">
    <property type="entry name" value="Bordetella uptake gene, domain 1"/>
    <property type="match status" value="1"/>
</dbReference>
<dbReference type="PANTHER" id="PTHR42928:SF5">
    <property type="entry name" value="BLR1237 PROTEIN"/>
    <property type="match status" value="1"/>
</dbReference>
<protein>
    <submittedName>
        <fullName evidence="3">Tripartite tricarboxylate transporter substrate binding protein</fullName>
    </submittedName>
</protein>
<proteinExistence type="inferred from homology"/>
<organism evidence="3 4">
    <name type="scientific">Piscinibacter koreensis</name>
    <dbReference type="NCBI Taxonomy" id="2742824"/>
    <lineage>
        <taxon>Bacteria</taxon>
        <taxon>Pseudomonadati</taxon>
        <taxon>Pseudomonadota</taxon>
        <taxon>Betaproteobacteria</taxon>
        <taxon>Burkholderiales</taxon>
        <taxon>Sphaerotilaceae</taxon>
        <taxon>Piscinibacter</taxon>
    </lineage>
</organism>
<dbReference type="CDD" id="cd07012">
    <property type="entry name" value="PBP2_Bug_TTT"/>
    <property type="match status" value="1"/>
</dbReference>
<evidence type="ECO:0000256" key="2">
    <source>
        <dbReference type="SAM" id="SignalP"/>
    </source>
</evidence>
<dbReference type="AlphaFoldDB" id="A0A7Y6NQH5"/>
<keyword evidence="2" id="KW-0732">Signal</keyword>
<dbReference type="RefSeq" id="WP_176070299.1">
    <property type="nucleotide sequence ID" value="NZ_JABWMJ010000008.1"/>
</dbReference>
<evidence type="ECO:0000313" key="3">
    <source>
        <dbReference type="EMBL" id="NUZ07449.1"/>
    </source>
</evidence>
<evidence type="ECO:0000256" key="1">
    <source>
        <dbReference type="ARBA" id="ARBA00006987"/>
    </source>
</evidence>
<dbReference type="InterPro" id="IPR005064">
    <property type="entry name" value="BUG"/>
</dbReference>
<comment type="caution">
    <text evidence="3">The sequence shown here is derived from an EMBL/GenBank/DDBJ whole genome shotgun (WGS) entry which is preliminary data.</text>
</comment>
<dbReference type="PIRSF" id="PIRSF017082">
    <property type="entry name" value="YflP"/>
    <property type="match status" value="1"/>
</dbReference>
<reference evidence="3 4" key="1">
    <citation type="submission" date="2020-06" db="EMBL/GenBank/DDBJ databases">
        <title>Schlegella sp. ID0723 isolated from air conditioner.</title>
        <authorList>
            <person name="Kim D.Y."/>
            <person name="Kim D.-U."/>
        </authorList>
    </citation>
    <scope>NUCLEOTIDE SEQUENCE [LARGE SCALE GENOMIC DNA]</scope>
    <source>
        <strain evidence="3 4">ID0723</strain>
    </source>
</reference>
<feature type="signal peptide" evidence="2">
    <location>
        <begin position="1"/>
        <end position="28"/>
    </location>
</feature>
<dbReference type="InterPro" id="IPR042100">
    <property type="entry name" value="Bug_dom1"/>
</dbReference>
<dbReference type="EMBL" id="JABWMJ010000008">
    <property type="protein sequence ID" value="NUZ07449.1"/>
    <property type="molecule type" value="Genomic_DNA"/>
</dbReference>
<dbReference type="Pfam" id="PF03401">
    <property type="entry name" value="TctC"/>
    <property type="match status" value="1"/>
</dbReference>
<gene>
    <name evidence="3" type="ORF">HQN59_16925</name>
</gene>
<dbReference type="Proteomes" id="UP000529637">
    <property type="component" value="Unassembled WGS sequence"/>
</dbReference>
<comment type="similarity">
    <text evidence="1">Belongs to the UPF0065 (bug) family.</text>
</comment>
<dbReference type="SUPFAM" id="SSF53850">
    <property type="entry name" value="Periplasmic binding protein-like II"/>
    <property type="match status" value="1"/>
</dbReference>
<name>A0A7Y6NQH5_9BURK</name>